<feature type="zinc finger region" description="C3H1-type" evidence="5">
    <location>
        <begin position="172"/>
        <end position="207"/>
    </location>
</feature>
<dbReference type="InterPro" id="IPR036855">
    <property type="entry name" value="Znf_CCCH_sf"/>
</dbReference>
<dbReference type="PROSITE" id="PS00518">
    <property type="entry name" value="ZF_RING_1"/>
    <property type="match status" value="1"/>
</dbReference>
<dbReference type="PROSITE" id="PS50103">
    <property type="entry name" value="ZF_C3H1"/>
    <property type="match status" value="3"/>
</dbReference>
<dbReference type="SUPFAM" id="SSF90229">
    <property type="entry name" value="CCCH zinc finger"/>
    <property type="match status" value="2"/>
</dbReference>
<feature type="domain" description="C3H1-type" evidence="8">
    <location>
        <begin position="7"/>
        <end position="35"/>
    </location>
</feature>
<dbReference type="Proteomes" id="UP000053593">
    <property type="component" value="Unassembled WGS sequence"/>
</dbReference>
<dbReference type="SMART" id="SM00184">
    <property type="entry name" value="RING"/>
    <property type="match status" value="1"/>
</dbReference>
<dbReference type="GO" id="GO:0008270">
    <property type="term" value="F:zinc ion binding"/>
    <property type="evidence" value="ECO:0007669"/>
    <property type="project" value="UniProtKB-KW"/>
</dbReference>
<evidence type="ECO:0000256" key="6">
    <source>
        <dbReference type="SAM" id="MobiDB-lite"/>
    </source>
</evidence>
<keyword evidence="2 5" id="KW-0479">Metal-binding</keyword>
<feature type="region of interest" description="Disordered" evidence="6">
    <location>
        <begin position="282"/>
        <end position="301"/>
    </location>
</feature>
<dbReference type="PANTHER" id="PTHR11224:SF10">
    <property type="entry name" value="IP09428P-RELATED"/>
    <property type="match status" value="1"/>
</dbReference>
<feature type="zinc finger region" description="C3H1-type" evidence="5">
    <location>
        <begin position="48"/>
        <end position="75"/>
    </location>
</feature>
<evidence type="ECO:0000256" key="5">
    <source>
        <dbReference type="PROSITE-ProRule" id="PRU00723"/>
    </source>
</evidence>
<dbReference type="EMBL" id="KN834775">
    <property type="protein sequence ID" value="KIK60305.1"/>
    <property type="molecule type" value="Genomic_DNA"/>
</dbReference>
<reference evidence="9 10" key="1">
    <citation type="submission" date="2014-04" db="EMBL/GenBank/DDBJ databases">
        <title>Evolutionary Origins and Diversification of the Mycorrhizal Mutualists.</title>
        <authorList>
            <consortium name="DOE Joint Genome Institute"/>
            <consortium name="Mycorrhizal Genomics Consortium"/>
            <person name="Kohler A."/>
            <person name="Kuo A."/>
            <person name="Nagy L.G."/>
            <person name="Floudas D."/>
            <person name="Copeland A."/>
            <person name="Barry K.W."/>
            <person name="Cichocki N."/>
            <person name="Veneault-Fourrey C."/>
            <person name="LaButti K."/>
            <person name="Lindquist E.A."/>
            <person name="Lipzen A."/>
            <person name="Lundell T."/>
            <person name="Morin E."/>
            <person name="Murat C."/>
            <person name="Riley R."/>
            <person name="Ohm R."/>
            <person name="Sun H."/>
            <person name="Tunlid A."/>
            <person name="Henrissat B."/>
            <person name="Grigoriev I.V."/>
            <person name="Hibbett D.S."/>
            <person name="Martin F."/>
        </authorList>
    </citation>
    <scope>NUCLEOTIDE SEQUENCE [LARGE SCALE GENOMIC DNA]</scope>
    <source>
        <strain evidence="9 10">FD-317 M1</strain>
    </source>
</reference>
<keyword evidence="1" id="KW-0808">Transferase</keyword>
<keyword evidence="3 5" id="KW-0863">Zinc-finger</keyword>
<dbReference type="AlphaFoldDB" id="A0A0D0B9H7"/>
<evidence type="ECO:0000259" key="8">
    <source>
        <dbReference type="PROSITE" id="PS50103"/>
    </source>
</evidence>
<dbReference type="HOGENOM" id="CLU_056191_0_0_1"/>
<dbReference type="Gene3D" id="4.10.1000.10">
    <property type="entry name" value="Zinc finger, CCCH-type"/>
    <property type="match status" value="1"/>
</dbReference>
<keyword evidence="10" id="KW-1185">Reference proteome</keyword>
<organism evidence="9 10">
    <name type="scientific">Collybiopsis luxurians FD-317 M1</name>
    <dbReference type="NCBI Taxonomy" id="944289"/>
    <lineage>
        <taxon>Eukaryota</taxon>
        <taxon>Fungi</taxon>
        <taxon>Dikarya</taxon>
        <taxon>Basidiomycota</taxon>
        <taxon>Agaricomycotina</taxon>
        <taxon>Agaricomycetes</taxon>
        <taxon>Agaricomycetidae</taxon>
        <taxon>Agaricales</taxon>
        <taxon>Marasmiineae</taxon>
        <taxon>Omphalotaceae</taxon>
        <taxon>Collybiopsis</taxon>
        <taxon>Collybiopsis luxurians</taxon>
    </lineage>
</organism>
<evidence type="ECO:0000259" key="7">
    <source>
        <dbReference type="PROSITE" id="PS50089"/>
    </source>
</evidence>
<feature type="zinc finger region" description="C3H1-type" evidence="5">
    <location>
        <begin position="7"/>
        <end position="35"/>
    </location>
</feature>
<evidence type="ECO:0000313" key="10">
    <source>
        <dbReference type="Proteomes" id="UP000053593"/>
    </source>
</evidence>
<feature type="domain" description="C3H1-type" evidence="8">
    <location>
        <begin position="48"/>
        <end position="75"/>
    </location>
</feature>
<dbReference type="GO" id="GO:0000209">
    <property type="term" value="P:protein polyubiquitination"/>
    <property type="evidence" value="ECO:0007669"/>
    <property type="project" value="InterPro"/>
</dbReference>
<dbReference type="SUPFAM" id="SSF57850">
    <property type="entry name" value="RING/U-box"/>
    <property type="match status" value="1"/>
</dbReference>
<feature type="domain" description="RING-type" evidence="7">
    <location>
        <begin position="91"/>
        <end position="142"/>
    </location>
</feature>
<feature type="domain" description="C3H1-type" evidence="8">
    <location>
        <begin position="172"/>
        <end position="207"/>
    </location>
</feature>
<evidence type="ECO:0000256" key="2">
    <source>
        <dbReference type="ARBA" id="ARBA00022723"/>
    </source>
</evidence>
<name>A0A0D0B9H7_9AGAR</name>
<dbReference type="Gene3D" id="3.30.40.10">
    <property type="entry name" value="Zinc/RING finger domain, C3HC4 (zinc finger)"/>
    <property type="match status" value="1"/>
</dbReference>
<dbReference type="InterPro" id="IPR000571">
    <property type="entry name" value="Znf_CCCH"/>
</dbReference>
<evidence type="ECO:0000313" key="9">
    <source>
        <dbReference type="EMBL" id="KIK60305.1"/>
    </source>
</evidence>
<dbReference type="InterPro" id="IPR018957">
    <property type="entry name" value="Znf_C3HC4_RING-type"/>
</dbReference>
<dbReference type="InterPro" id="IPR001841">
    <property type="entry name" value="Znf_RING"/>
</dbReference>
<evidence type="ECO:0000256" key="3">
    <source>
        <dbReference type="ARBA" id="ARBA00022771"/>
    </source>
</evidence>
<dbReference type="PROSITE" id="PS50089">
    <property type="entry name" value="ZF_RING_2"/>
    <property type="match status" value="1"/>
</dbReference>
<evidence type="ECO:0000256" key="1">
    <source>
        <dbReference type="ARBA" id="ARBA00022679"/>
    </source>
</evidence>
<gene>
    <name evidence="9" type="ORF">GYMLUDRAFT_602443</name>
</gene>
<proteinExistence type="predicted"/>
<dbReference type="PANTHER" id="PTHR11224">
    <property type="entry name" value="MAKORIN-RELATED"/>
    <property type="match status" value="1"/>
</dbReference>
<dbReference type="Pfam" id="PF14608">
    <property type="entry name" value="zf-CCCH_2"/>
    <property type="match status" value="3"/>
</dbReference>
<accession>A0A0D0B9H7</accession>
<protein>
    <submittedName>
        <fullName evidence="9">Uncharacterized protein</fullName>
    </submittedName>
</protein>
<dbReference type="OrthoDB" id="250836at2759"/>
<dbReference type="GO" id="GO:0061630">
    <property type="term" value="F:ubiquitin protein ligase activity"/>
    <property type="evidence" value="ECO:0007669"/>
    <property type="project" value="InterPro"/>
</dbReference>
<dbReference type="InterPro" id="IPR045072">
    <property type="entry name" value="MKRN-like"/>
</dbReference>
<feature type="compositionally biased region" description="Basic and acidic residues" evidence="6">
    <location>
        <begin position="284"/>
        <end position="293"/>
    </location>
</feature>
<keyword evidence="4 5" id="KW-0862">Zinc</keyword>
<dbReference type="SMART" id="SM00356">
    <property type="entry name" value="ZnF_C3H1"/>
    <property type="match status" value="3"/>
</dbReference>
<sequence length="339" mass="38194">MDRPSTSKARGICRYYQYPRGCFAGDGCKFLHGDPKVDKGTNARLTPYDQAKTCRYFAKGFCKHGDKCWFRHITPKPVDTAAEIDPADEACSICFENPPVYGLLAGCSHVFCISCLKEWRDPKAKSADVVQSGVHKKCPMCRAPSKFIIPSSLFYKQGDPQKEQTITAYKDSMAKVPCRYFVQSRARNKDQPFCPFGKDCFYRHSNEDGSMYVFTDGVDVSMRRASEFRERRQMDATDSLFSDLFAGVNDGSIRNPFDVFSRFLQDSQLADAFSDLFQGLVRDPPADTRDRNPRSPPARPAVSTIFDTEIMPDRPIDSWSLDGHLDTTSGVRVTIHGLT</sequence>
<dbReference type="Pfam" id="PF00097">
    <property type="entry name" value="zf-C3HC4"/>
    <property type="match status" value="1"/>
</dbReference>
<evidence type="ECO:0000256" key="4">
    <source>
        <dbReference type="ARBA" id="ARBA00022833"/>
    </source>
</evidence>
<dbReference type="InterPro" id="IPR017907">
    <property type="entry name" value="Znf_RING_CS"/>
</dbReference>
<dbReference type="InterPro" id="IPR013083">
    <property type="entry name" value="Znf_RING/FYVE/PHD"/>
</dbReference>